<dbReference type="GO" id="GO:0010181">
    <property type="term" value="F:FMN binding"/>
    <property type="evidence" value="ECO:0007669"/>
    <property type="project" value="InterPro"/>
</dbReference>
<evidence type="ECO:0000256" key="2">
    <source>
        <dbReference type="ARBA" id="ARBA00022475"/>
    </source>
</evidence>
<dbReference type="Proteomes" id="UP000317355">
    <property type="component" value="Unassembled WGS sequence"/>
</dbReference>
<evidence type="ECO:0000256" key="1">
    <source>
        <dbReference type="ARBA" id="ARBA00004236"/>
    </source>
</evidence>
<keyword evidence="2" id="KW-1003">Cell membrane</keyword>
<feature type="signal peptide" evidence="5">
    <location>
        <begin position="1"/>
        <end position="22"/>
    </location>
</feature>
<feature type="transmembrane region" description="Helical" evidence="4">
    <location>
        <begin position="582"/>
        <end position="600"/>
    </location>
</feature>
<keyword evidence="3 4" id="KW-0472">Membrane</keyword>
<comment type="subcellular location">
    <subcellularLocation>
        <location evidence="1">Cell membrane</location>
    </subcellularLocation>
</comment>
<keyword evidence="5" id="KW-0732">Signal</keyword>
<dbReference type="Pfam" id="PF12801">
    <property type="entry name" value="Fer4_5"/>
    <property type="match status" value="2"/>
</dbReference>
<dbReference type="SUPFAM" id="SSF54862">
    <property type="entry name" value="4Fe-4S ferredoxins"/>
    <property type="match status" value="1"/>
</dbReference>
<dbReference type="SMART" id="SM00900">
    <property type="entry name" value="FMN_bind"/>
    <property type="match status" value="1"/>
</dbReference>
<evidence type="ECO:0000259" key="6">
    <source>
        <dbReference type="PROSITE" id="PS51379"/>
    </source>
</evidence>
<dbReference type="InterPro" id="IPR007329">
    <property type="entry name" value="FMN-bd"/>
</dbReference>
<keyword evidence="4" id="KW-0812">Transmembrane</keyword>
<dbReference type="InterPro" id="IPR011399">
    <property type="entry name" value="NosR"/>
</dbReference>
<evidence type="ECO:0000256" key="4">
    <source>
        <dbReference type="SAM" id="Phobius"/>
    </source>
</evidence>
<proteinExistence type="predicted"/>
<evidence type="ECO:0000256" key="5">
    <source>
        <dbReference type="SAM" id="SignalP"/>
    </source>
</evidence>
<dbReference type="GO" id="GO:0045893">
    <property type="term" value="P:positive regulation of DNA-templated transcription"/>
    <property type="evidence" value="ECO:0007669"/>
    <property type="project" value="InterPro"/>
</dbReference>
<dbReference type="PIRSF" id="PIRSF036354">
    <property type="entry name" value="NosR"/>
    <property type="match status" value="1"/>
</dbReference>
<feature type="transmembrane region" description="Helical" evidence="4">
    <location>
        <begin position="542"/>
        <end position="562"/>
    </location>
</feature>
<comment type="caution">
    <text evidence="7">The sequence shown here is derived from an EMBL/GenBank/DDBJ whole genome shotgun (WGS) entry which is preliminary data.</text>
</comment>
<evidence type="ECO:0000313" key="7">
    <source>
        <dbReference type="EMBL" id="TVT56675.1"/>
    </source>
</evidence>
<keyword evidence="4" id="KW-1133">Transmembrane helix</keyword>
<dbReference type="GO" id="GO:0005886">
    <property type="term" value="C:plasma membrane"/>
    <property type="evidence" value="ECO:0007669"/>
    <property type="project" value="UniProtKB-SubCell"/>
</dbReference>
<dbReference type="Pfam" id="PF04205">
    <property type="entry name" value="FMN_bind"/>
    <property type="match status" value="1"/>
</dbReference>
<protein>
    <submittedName>
        <fullName evidence="7">4Fe-4S binding protein</fullName>
    </submittedName>
</protein>
<dbReference type="InterPro" id="IPR017896">
    <property type="entry name" value="4Fe4S_Fe-S-bd"/>
</dbReference>
<name>A0A558D6N2_9GAMM</name>
<evidence type="ECO:0000256" key="3">
    <source>
        <dbReference type="ARBA" id="ARBA00023136"/>
    </source>
</evidence>
<sequence>MRLVYKLLFWGLLLGASATSQAALNEEQLSRYVAPPMELGTKDNVLPVWQVLNSGGALAGYIFETRELTPIPGFSGTPMNLLVTIDTNGSFIDVNVLDQNEPVFVSGLGARPFHEFVSQYRGHSLASNIKVLPASAEKPSDSESGANTYIDGVTKATASVRIANETILASALKVAREKLANIAPKAARRPRQALFEPMQWQQLIDAGLIKNLHLNNRDLERAFYGTQFSTDDMEARQNPDALYLDLWIADLGVPSVARNILLPETLNTLQGQLADNEEPLLILANGRHQLVAQDFVRNSVPDHMGIMQQGFPISLRDADAEMAFLPTIPEFDQKMIIRVDTRYGFDPSSPWDFIIKALRKHGSFRPEIGSQDFKLTHKLDERYFEDLQENTQNFPYWLLPWVEKKVAISLLLLFLGLLSYYLYNHRQTITGPQRLAPVRFSLLIVTLIYVGWLEQGQLSIVTLLGFIRAIFQTHNFSFLLYDPISLVLWLYVLASLFIWGRGTFCGWLCPFGALQEFAHQLGQKLGIKEINLPHSTTQKLGLVKYAVLSVLVGSVFISPALSDKLVEVEPFKTAITLTFERAWPYVLYALICLFASMVIFKGYCRFLCPLGAALALGGKLRLWDWLVRRDECGTPCKLCSVTCRYDAIERQSGTIKYDDCFQCLECIEIYDDENRCVPLVQESKRREKVTFNQSLH</sequence>
<organism evidence="7 8">
    <name type="scientific">Sedimenticola thiotaurini</name>
    <dbReference type="NCBI Taxonomy" id="1543721"/>
    <lineage>
        <taxon>Bacteria</taxon>
        <taxon>Pseudomonadati</taxon>
        <taxon>Pseudomonadota</taxon>
        <taxon>Gammaproteobacteria</taxon>
        <taxon>Chromatiales</taxon>
        <taxon>Sedimenticolaceae</taxon>
        <taxon>Sedimenticola</taxon>
    </lineage>
</organism>
<dbReference type="GO" id="GO:0003677">
    <property type="term" value="F:DNA binding"/>
    <property type="evidence" value="ECO:0007669"/>
    <property type="project" value="InterPro"/>
</dbReference>
<feature type="transmembrane region" description="Helical" evidence="4">
    <location>
        <begin position="435"/>
        <end position="453"/>
    </location>
</feature>
<dbReference type="PROSITE" id="PS51379">
    <property type="entry name" value="4FE4S_FER_2"/>
    <property type="match status" value="1"/>
</dbReference>
<dbReference type="PANTHER" id="PTHR30224:SF4">
    <property type="entry name" value="ELECTRON TRANSPORT PROTEIN YCCM-RELATED"/>
    <property type="match status" value="1"/>
</dbReference>
<dbReference type="InterPro" id="IPR052378">
    <property type="entry name" value="NosR_regulator"/>
</dbReference>
<feature type="chain" id="PRO_5022141197" evidence="5">
    <location>
        <begin position="23"/>
        <end position="696"/>
    </location>
</feature>
<dbReference type="PANTHER" id="PTHR30224">
    <property type="entry name" value="ELECTRON TRANSPORT PROTEIN"/>
    <property type="match status" value="1"/>
</dbReference>
<dbReference type="EMBL" id="VMRY01000020">
    <property type="protein sequence ID" value="TVT56675.1"/>
    <property type="molecule type" value="Genomic_DNA"/>
</dbReference>
<feature type="transmembrane region" description="Helical" evidence="4">
    <location>
        <begin position="478"/>
        <end position="499"/>
    </location>
</feature>
<feature type="transmembrane region" description="Helical" evidence="4">
    <location>
        <begin position="406"/>
        <end position="423"/>
    </location>
</feature>
<reference evidence="7 8" key="1">
    <citation type="submission" date="2019-07" db="EMBL/GenBank/DDBJ databases">
        <title>The pathways for chlorine oxyanion respiration interact through the shared metabolite chlorate.</title>
        <authorList>
            <person name="Barnum T.P."/>
            <person name="Cheng Y."/>
            <person name="Hill K.A."/>
            <person name="Lucas L.N."/>
            <person name="Carlson H.K."/>
            <person name="Coates J.D."/>
        </authorList>
    </citation>
    <scope>NUCLEOTIDE SEQUENCE [LARGE SCALE GENOMIC DNA]</scope>
    <source>
        <strain evidence="7">BK-3</strain>
    </source>
</reference>
<gene>
    <name evidence="7" type="ORF">FHK82_07200</name>
</gene>
<evidence type="ECO:0000313" key="8">
    <source>
        <dbReference type="Proteomes" id="UP000317355"/>
    </source>
</evidence>
<feature type="domain" description="4Fe-4S ferredoxin-type" evidence="6">
    <location>
        <begin position="623"/>
        <end position="653"/>
    </location>
</feature>
<dbReference type="AlphaFoldDB" id="A0A558D6N2"/>
<accession>A0A558D6N2</accession>